<proteinExistence type="predicted"/>
<reference evidence="3" key="1">
    <citation type="submission" date="2016-10" db="EMBL/GenBank/DDBJ databases">
        <authorList>
            <person name="Varghese N."/>
            <person name="Submissions S."/>
        </authorList>
    </citation>
    <scope>NUCLEOTIDE SEQUENCE [LARGE SCALE GENOMIC DNA]</scope>
    <source>
        <strain evidence="3">DSM 22965</strain>
    </source>
</reference>
<dbReference type="InterPro" id="IPR034660">
    <property type="entry name" value="DinB/YfiT-like"/>
</dbReference>
<accession>A0A1H1NWF3</accession>
<dbReference type="GO" id="GO:0046872">
    <property type="term" value="F:metal ion binding"/>
    <property type="evidence" value="ECO:0007669"/>
    <property type="project" value="InterPro"/>
</dbReference>
<dbReference type="Pfam" id="PF11716">
    <property type="entry name" value="MDMPI_N"/>
    <property type="match status" value="1"/>
</dbReference>
<dbReference type="PANTHER" id="PTHR40758">
    <property type="entry name" value="CONSERVED PROTEIN"/>
    <property type="match status" value="1"/>
</dbReference>
<evidence type="ECO:0000313" key="3">
    <source>
        <dbReference type="Proteomes" id="UP000199649"/>
    </source>
</evidence>
<keyword evidence="3" id="KW-1185">Reference proteome</keyword>
<dbReference type="NCBIfam" id="TIGR03083">
    <property type="entry name" value="maleylpyruvate isomerase family mycothiol-dependent enzyme"/>
    <property type="match status" value="1"/>
</dbReference>
<protein>
    <submittedName>
        <fullName evidence="2">TIGR03083 family protein</fullName>
    </submittedName>
</protein>
<dbReference type="Proteomes" id="UP000199649">
    <property type="component" value="Chromosome I"/>
</dbReference>
<name>A0A1H1NWF3_9MICO</name>
<dbReference type="SUPFAM" id="SSF109854">
    <property type="entry name" value="DinB/YfiT-like putative metalloenzymes"/>
    <property type="match status" value="1"/>
</dbReference>
<feature type="domain" description="Mycothiol-dependent maleylpyruvate isomerase metal-binding" evidence="1">
    <location>
        <begin position="21"/>
        <end position="138"/>
    </location>
</feature>
<sequence>MGASPYPAVMDHLRALTGLQHDFLETARRADPATPIPWLGRWRIEQLVVHLARIHHWAAGQARRRQEAPLGRGPFADLPGLYERCAAELRETLAELDPDARAWALIDDGVPREQQTGTVRFWHRRQAHETLVHLWDLRAAIGEAVDVDDALWLDCLDEVVTVMHPRQLRLGRVAPPAARIVFQPTGADASADPGADARLALGGAADDAPEVVIAGPPRALALLAWGRGVPVDDRLAAEGVEVHGDRALAEAVLRAGLTP</sequence>
<evidence type="ECO:0000259" key="1">
    <source>
        <dbReference type="Pfam" id="PF11716"/>
    </source>
</evidence>
<dbReference type="AlphaFoldDB" id="A0A1H1NWF3"/>
<dbReference type="STRING" id="684552.SAMN04489719_1379"/>
<dbReference type="InterPro" id="IPR024344">
    <property type="entry name" value="MDMPI_metal-binding"/>
</dbReference>
<evidence type="ECO:0000313" key="2">
    <source>
        <dbReference type="EMBL" id="SDS03115.1"/>
    </source>
</evidence>
<dbReference type="GO" id="GO:0005886">
    <property type="term" value="C:plasma membrane"/>
    <property type="evidence" value="ECO:0007669"/>
    <property type="project" value="TreeGrafter"/>
</dbReference>
<dbReference type="EMBL" id="LT629734">
    <property type="protein sequence ID" value="SDS03115.1"/>
    <property type="molecule type" value="Genomic_DNA"/>
</dbReference>
<organism evidence="2 3">
    <name type="scientific">Agrococcus carbonis</name>
    <dbReference type="NCBI Taxonomy" id="684552"/>
    <lineage>
        <taxon>Bacteria</taxon>
        <taxon>Bacillati</taxon>
        <taxon>Actinomycetota</taxon>
        <taxon>Actinomycetes</taxon>
        <taxon>Micrococcales</taxon>
        <taxon>Microbacteriaceae</taxon>
        <taxon>Agrococcus</taxon>
    </lineage>
</organism>
<dbReference type="InterPro" id="IPR017517">
    <property type="entry name" value="Maleyloyr_isom"/>
</dbReference>
<dbReference type="PANTHER" id="PTHR40758:SF1">
    <property type="entry name" value="CONSERVED PROTEIN"/>
    <property type="match status" value="1"/>
</dbReference>
<gene>
    <name evidence="2" type="ORF">SAMN04489719_1379</name>
</gene>